<dbReference type="Proteomes" id="UP000199516">
    <property type="component" value="Unassembled WGS sequence"/>
</dbReference>
<feature type="domain" description="NfeD integral membrane" evidence="8">
    <location>
        <begin position="243"/>
        <end position="357"/>
    </location>
</feature>
<dbReference type="SUPFAM" id="SSF52096">
    <property type="entry name" value="ClpP/crotonase"/>
    <property type="match status" value="1"/>
</dbReference>
<comment type="subcellular location">
    <subcellularLocation>
        <location evidence="1">Membrane</location>
        <topology evidence="1">Multi-pass membrane protein</topology>
    </subcellularLocation>
</comment>
<feature type="transmembrane region" description="Helical" evidence="5">
    <location>
        <begin position="237"/>
        <end position="257"/>
    </location>
</feature>
<accession>A0A1I1ZAZ9</accession>
<feature type="domain" description="NfeD-like C-terminal" evidence="7">
    <location>
        <begin position="386"/>
        <end position="442"/>
    </location>
</feature>
<keyword evidence="11" id="KW-1185">Reference proteome</keyword>
<keyword evidence="6" id="KW-0732">Signal</keyword>
<keyword evidence="4 5" id="KW-0472">Membrane</keyword>
<evidence type="ECO:0000259" key="9">
    <source>
        <dbReference type="Pfam" id="PF25145"/>
    </source>
</evidence>
<dbReference type="Pfam" id="PF24961">
    <property type="entry name" value="NfeD_membrane"/>
    <property type="match status" value="1"/>
</dbReference>
<dbReference type="InterPro" id="IPR056738">
    <property type="entry name" value="NfeD1b_N"/>
</dbReference>
<dbReference type="EMBL" id="FONT01000001">
    <property type="protein sequence ID" value="SFE28857.1"/>
    <property type="molecule type" value="Genomic_DNA"/>
</dbReference>
<dbReference type="PANTHER" id="PTHR33507:SF3">
    <property type="entry name" value="INNER MEMBRANE PROTEIN YBBJ"/>
    <property type="match status" value="1"/>
</dbReference>
<dbReference type="InterPro" id="IPR056739">
    <property type="entry name" value="NfeD_membrane"/>
</dbReference>
<dbReference type="InterPro" id="IPR012340">
    <property type="entry name" value="NA-bd_OB-fold"/>
</dbReference>
<dbReference type="GO" id="GO:0005886">
    <property type="term" value="C:plasma membrane"/>
    <property type="evidence" value="ECO:0007669"/>
    <property type="project" value="TreeGrafter"/>
</dbReference>
<keyword evidence="10" id="KW-0378">Hydrolase</keyword>
<dbReference type="Pfam" id="PF25145">
    <property type="entry name" value="NfeD1b_N"/>
    <property type="match status" value="1"/>
</dbReference>
<feature type="domain" description="NfeD1b N-terminal" evidence="9">
    <location>
        <begin position="38"/>
        <end position="225"/>
    </location>
</feature>
<protein>
    <submittedName>
        <fullName evidence="10">Membrane-bound serine protease (ClpP class)</fullName>
    </submittedName>
</protein>
<dbReference type="GO" id="GO:0008233">
    <property type="term" value="F:peptidase activity"/>
    <property type="evidence" value="ECO:0007669"/>
    <property type="project" value="UniProtKB-KW"/>
</dbReference>
<evidence type="ECO:0000256" key="5">
    <source>
        <dbReference type="SAM" id="Phobius"/>
    </source>
</evidence>
<dbReference type="Pfam" id="PF01957">
    <property type="entry name" value="NfeD"/>
    <property type="match status" value="1"/>
</dbReference>
<dbReference type="InterPro" id="IPR029045">
    <property type="entry name" value="ClpP/crotonase-like_dom_sf"/>
</dbReference>
<evidence type="ECO:0000259" key="8">
    <source>
        <dbReference type="Pfam" id="PF24961"/>
    </source>
</evidence>
<dbReference type="STRING" id="930128.SAMN05192532_101138"/>
<feature type="transmembrane region" description="Helical" evidence="5">
    <location>
        <begin position="338"/>
        <end position="356"/>
    </location>
</feature>
<dbReference type="CDD" id="cd07021">
    <property type="entry name" value="Clp_protease_NfeD_like"/>
    <property type="match status" value="1"/>
</dbReference>
<sequence length="444" mass="47097">MFQTRLLASTLACVFALLFFLNNAINVSADTTAPPGDVVYIVPVEQTVERGLEAFLERSVQDAEDEGADHIIFEIDTPGGAVDAAGNIASIFRNTDIHTTAFVTNQAMSAGAFLALNADEIAMAPGTEMGAAQVIDGSGNAAGDKAQSAWVANMKGAAELNDRDPIYAIAMADPTVDLAEYRAGEGELLSLTASEAYEVGYAEYVVENREELLSVLGFEDAHIQEADISIAEHIARIVTHPVVIPILLSLGSLGLILELYSPGFGIPGIMGASALFLFFFGHTIAGFAGIESIIMFIAGLVLILIEIFVPGFGVFGILGIGAIIASMFFASFSAVHMIISILIAALLSIVAIAMLFKTFGKKGPMKKLVLQDSFSSDEGYVSHTSRDELIGKVGSSLTPLRPSGSILVEEERLDAVSEGGYIEENQKVKIIEVQGARIIVRKSE</sequence>
<keyword evidence="2 5" id="KW-0812">Transmembrane</keyword>
<dbReference type="GO" id="GO:0006508">
    <property type="term" value="P:proteolysis"/>
    <property type="evidence" value="ECO:0007669"/>
    <property type="project" value="UniProtKB-KW"/>
</dbReference>
<feature type="transmembrane region" description="Helical" evidence="5">
    <location>
        <begin position="312"/>
        <end position="332"/>
    </location>
</feature>
<dbReference type="InterPro" id="IPR002810">
    <property type="entry name" value="NfeD-like_C"/>
</dbReference>
<feature type="transmembrane region" description="Helical" evidence="5">
    <location>
        <begin position="287"/>
        <end position="305"/>
    </location>
</feature>
<dbReference type="Gene3D" id="3.90.226.10">
    <property type="entry name" value="2-enoyl-CoA Hydratase, Chain A, domain 1"/>
    <property type="match status" value="1"/>
</dbReference>
<dbReference type="SUPFAM" id="SSF141322">
    <property type="entry name" value="NfeD domain-like"/>
    <property type="match status" value="1"/>
</dbReference>
<gene>
    <name evidence="10" type="ORF">SAMN05192532_101138</name>
</gene>
<evidence type="ECO:0000313" key="10">
    <source>
        <dbReference type="EMBL" id="SFE28857.1"/>
    </source>
</evidence>
<feature type="chain" id="PRO_5011560619" evidence="6">
    <location>
        <begin position="30"/>
        <end position="444"/>
    </location>
</feature>
<dbReference type="Gene3D" id="2.40.50.140">
    <property type="entry name" value="Nucleic acid-binding proteins"/>
    <property type="match status" value="1"/>
</dbReference>
<keyword evidence="3 5" id="KW-1133">Transmembrane helix</keyword>
<dbReference type="InterPro" id="IPR052165">
    <property type="entry name" value="Membrane_assoc_protease"/>
</dbReference>
<evidence type="ECO:0000256" key="3">
    <source>
        <dbReference type="ARBA" id="ARBA00022989"/>
    </source>
</evidence>
<dbReference type="PANTHER" id="PTHR33507">
    <property type="entry name" value="INNER MEMBRANE PROTEIN YBBJ"/>
    <property type="match status" value="1"/>
</dbReference>
<organism evidence="10 11">
    <name type="scientific">Alteribacillus iranensis</name>
    <dbReference type="NCBI Taxonomy" id="930128"/>
    <lineage>
        <taxon>Bacteria</taxon>
        <taxon>Bacillati</taxon>
        <taxon>Bacillota</taxon>
        <taxon>Bacilli</taxon>
        <taxon>Bacillales</taxon>
        <taxon>Bacillaceae</taxon>
        <taxon>Alteribacillus</taxon>
    </lineage>
</organism>
<evidence type="ECO:0000256" key="1">
    <source>
        <dbReference type="ARBA" id="ARBA00004141"/>
    </source>
</evidence>
<name>A0A1I1ZAZ9_9BACI</name>
<proteinExistence type="predicted"/>
<reference evidence="10 11" key="1">
    <citation type="submission" date="2016-10" db="EMBL/GenBank/DDBJ databases">
        <authorList>
            <person name="de Groot N.N."/>
        </authorList>
    </citation>
    <scope>NUCLEOTIDE SEQUENCE [LARGE SCALE GENOMIC DNA]</scope>
    <source>
        <strain evidence="10 11">DSM 23995</strain>
    </source>
</reference>
<keyword evidence="10" id="KW-0645">Protease</keyword>
<evidence type="ECO:0000256" key="4">
    <source>
        <dbReference type="ARBA" id="ARBA00023136"/>
    </source>
</evidence>
<evidence type="ECO:0000256" key="2">
    <source>
        <dbReference type="ARBA" id="ARBA00022692"/>
    </source>
</evidence>
<dbReference type="RefSeq" id="WP_407639114.1">
    <property type="nucleotide sequence ID" value="NZ_FONT01000001.1"/>
</dbReference>
<evidence type="ECO:0000313" key="11">
    <source>
        <dbReference type="Proteomes" id="UP000199516"/>
    </source>
</evidence>
<evidence type="ECO:0000256" key="6">
    <source>
        <dbReference type="SAM" id="SignalP"/>
    </source>
</evidence>
<evidence type="ECO:0000259" key="7">
    <source>
        <dbReference type="Pfam" id="PF01957"/>
    </source>
</evidence>
<dbReference type="AlphaFoldDB" id="A0A1I1ZAZ9"/>
<feature type="signal peptide" evidence="6">
    <location>
        <begin position="1"/>
        <end position="29"/>
    </location>
</feature>